<sequence length="232" mass="26794">MSQKRILIIFLIISIIIVLCNNVFFNDISELMPKSNEIGNILSNLSLAYIASYIFYLVVVKYQENKDKRNIFSTVYNLSCQLIGRGNSVVTTLASANNCLTEDLTKKITKEEYIKLCKNTNPKTIHPTIVLGTVTSPISATYSQLIYNNSYINAKALIENIFVYMPFLESDFIKLLNKLNESNFYLMADVLANPIIFKNTDFENMADAMYEFHLILREIEIYIEKHYKKYIK</sequence>
<dbReference type="AlphaFoldDB" id="A0A1H8A153"/>
<keyword evidence="1" id="KW-0812">Transmembrane</keyword>
<feature type="transmembrane region" description="Helical" evidence="1">
    <location>
        <begin position="7"/>
        <end position="26"/>
    </location>
</feature>
<evidence type="ECO:0000313" key="2">
    <source>
        <dbReference type="EMBL" id="SEM64226.1"/>
    </source>
</evidence>
<evidence type="ECO:0000313" key="3">
    <source>
        <dbReference type="Proteomes" id="UP000199450"/>
    </source>
</evidence>
<accession>A0A1H8A153</accession>
<keyword evidence="3" id="KW-1185">Reference proteome</keyword>
<gene>
    <name evidence="2" type="ORF">SAMN05421856_10522</name>
</gene>
<dbReference type="Proteomes" id="UP000199450">
    <property type="component" value="Unassembled WGS sequence"/>
</dbReference>
<organism evidence="2 3">
    <name type="scientific">Chryseobacterium taichungense</name>
    <dbReference type="NCBI Taxonomy" id="295069"/>
    <lineage>
        <taxon>Bacteria</taxon>
        <taxon>Pseudomonadati</taxon>
        <taxon>Bacteroidota</taxon>
        <taxon>Flavobacteriia</taxon>
        <taxon>Flavobacteriales</taxon>
        <taxon>Weeksellaceae</taxon>
        <taxon>Chryseobacterium group</taxon>
        <taxon>Chryseobacterium</taxon>
    </lineage>
</organism>
<proteinExistence type="predicted"/>
<feature type="transmembrane region" description="Helical" evidence="1">
    <location>
        <begin position="38"/>
        <end position="59"/>
    </location>
</feature>
<dbReference type="EMBL" id="FOBV01000005">
    <property type="protein sequence ID" value="SEM64226.1"/>
    <property type="molecule type" value="Genomic_DNA"/>
</dbReference>
<name>A0A1H8A153_9FLAO</name>
<keyword evidence="1" id="KW-1133">Transmembrane helix</keyword>
<reference evidence="3" key="1">
    <citation type="submission" date="2016-10" db="EMBL/GenBank/DDBJ databases">
        <authorList>
            <person name="Varghese N."/>
            <person name="Submissions S."/>
        </authorList>
    </citation>
    <scope>NUCLEOTIDE SEQUENCE [LARGE SCALE GENOMIC DNA]</scope>
    <source>
        <strain evidence="3">DSM 17453</strain>
    </source>
</reference>
<keyword evidence="1" id="KW-0472">Membrane</keyword>
<dbReference type="OrthoDB" id="1423175at2"/>
<protein>
    <submittedName>
        <fullName evidence="2">Uncharacterized protein</fullName>
    </submittedName>
</protein>
<evidence type="ECO:0000256" key="1">
    <source>
        <dbReference type="SAM" id="Phobius"/>
    </source>
</evidence>
<dbReference type="RefSeq" id="WP_143052688.1">
    <property type="nucleotide sequence ID" value="NZ_FOBV01000005.1"/>
</dbReference>